<dbReference type="EMBL" id="JBHRXV010000001">
    <property type="protein sequence ID" value="MFC3711025.1"/>
    <property type="molecule type" value="Genomic_DNA"/>
</dbReference>
<reference evidence="3" key="1">
    <citation type="journal article" date="2019" name="Int. J. Syst. Evol. Microbiol.">
        <title>The Global Catalogue of Microorganisms (GCM) 10K type strain sequencing project: providing services to taxonomists for standard genome sequencing and annotation.</title>
        <authorList>
            <consortium name="The Broad Institute Genomics Platform"/>
            <consortium name="The Broad Institute Genome Sequencing Center for Infectious Disease"/>
            <person name="Wu L."/>
            <person name="Ma J."/>
        </authorList>
    </citation>
    <scope>NUCLEOTIDE SEQUENCE [LARGE SCALE GENOMIC DNA]</scope>
    <source>
        <strain evidence="3">KCTC 42644</strain>
    </source>
</reference>
<dbReference type="InterPro" id="IPR011991">
    <property type="entry name" value="ArsR-like_HTH"/>
</dbReference>
<keyword evidence="3" id="KW-1185">Reference proteome</keyword>
<dbReference type="InterPro" id="IPR001845">
    <property type="entry name" value="HTH_ArsR_DNA-bd_dom"/>
</dbReference>
<sequence>MTNIASLASIAALIGEPARTVMLVTLMDGRALTAGELAGAAGVNAPTASGHLGHLLDAGLLALTSQGRHRYYRLASPAVAATLEQMMALSGELAGVRAGARPVDTGPRDRAMRRARLCYDHLAGEVAVGIADAMSARGQLDFAQDGGALTPAGVELLTTLGVEMDSASPSRGAFCRPCLDWSERRPHIGGTVGRLLYRAFEQKGWVRRANSGRAVAVTPVGAAALDRHFALPATPSG</sequence>
<gene>
    <name evidence="2" type="ORF">ACFOMD_00490</name>
</gene>
<accession>A0ABV7X4D8</accession>
<dbReference type="CDD" id="cd00090">
    <property type="entry name" value="HTH_ARSR"/>
    <property type="match status" value="1"/>
</dbReference>
<proteinExistence type="predicted"/>
<evidence type="ECO:0000259" key="1">
    <source>
        <dbReference type="PROSITE" id="PS50987"/>
    </source>
</evidence>
<dbReference type="InterPro" id="IPR036388">
    <property type="entry name" value="WH-like_DNA-bd_sf"/>
</dbReference>
<dbReference type="InterPro" id="IPR052543">
    <property type="entry name" value="HTH_Metal-responsive_Reg"/>
</dbReference>
<protein>
    <submittedName>
        <fullName evidence="2">ArsR/SmtB family transcription factor</fullName>
    </submittedName>
</protein>
<evidence type="ECO:0000313" key="3">
    <source>
        <dbReference type="Proteomes" id="UP001595615"/>
    </source>
</evidence>
<dbReference type="Proteomes" id="UP001595615">
    <property type="component" value="Unassembled WGS sequence"/>
</dbReference>
<dbReference type="PANTHER" id="PTHR39168">
    <property type="entry name" value="TRANSCRIPTIONAL REGULATOR-RELATED"/>
    <property type="match status" value="1"/>
</dbReference>
<dbReference type="RefSeq" id="WP_380855146.1">
    <property type="nucleotide sequence ID" value="NZ_JBHRXV010000001.1"/>
</dbReference>
<comment type="caution">
    <text evidence="2">The sequence shown here is derived from an EMBL/GenBank/DDBJ whole genome shotgun (WGS) entry which is preliminary data.</text>
</comment>
<dbReference type="PROSITE" id="PS50987">
    <property type="entry name" value="HTH_ARSR_2"/>
    <property type="match status" value="1"/>
</dbReference>
<dbReference type="InterPro" id="IPR036390">
    <property type="entry name" value="WH_DNA-bd_sf"/>
</dbReference>
<feature type="domain" description="HTH arsR-type" evidence="1">
    <location>
        <begin position="1"/>
        <end position="94"/>
    </location>
</feature>
<dbReference type="Gene3D" id="1.10.10.10">
    <property type="entry name" value="Winged helix-like DNA-binding domain superfamily/Winged helix DNA-binding domain"/>
    <property type="match status" value="1"/>
</dbReference>
<organism evidence="2 3">
    <name type="scientific">Sphingoaurantiacus capsulatus</name>
    <dbReference type="NCBI Taxonomy" id="1771310"/>
    <lineage>
        <taxon>Bacteria</taxon>
        <taxon>Pseudomonadati</taxon>
        <taxon>Pseudomonadota</taxon>
        <taxon>Alphaproteobacteria</taxon>
        <taxon>Sphingomonadales</taxon>
        <taxon>Sphingosinicellaceae</taxon>
        <taxon>Sphingoaurantiacus</taxon>
    </lineage>
</organism>
<dbReference type="PANTHER" id="PTHR39168:SF1">
    <property type="entry name" value="TRANSCRIPTIONAL REGULATORY PROTEIN"/>
    <property type="match status" value="1"/>
</dbReference>
<evidence type="ECO:0000313" key="2">
    <source>
        <dbReference type="EMBL" id="MFC3711025.1"/>
    </source>
</evidence>
<name>A0ABV7X4D8_9SPHN</name>
<dbReference type="SMART" id="SM00418">
    <property type="entry name" value="HTH_ARSR"/>
    <property type="match status" value="1"/>
</dbReference>
<dbReference type="SUPFAM" id="SSF46785">
    <property type="entry name" value="Winged helix' DNA-binding domain"/>
    <property type="match status" value="1"/>
</dbReference>